<dbReference type="Pfam" id="PF05721">
    <property type="entry name" value="PhyH"/>
    <property type="match status" value="1"/>
</dbReference>
<gene>
    <name evidence="1" type="ORF">METZ01_LOCUS304441</name>
</gene>
<name>A0A382MUZ7_9ZZZZ</name>
<dbReference type="EMBL" id="UINC01095474">
    <property type="protein sequence ID" value="SVC51587.1"/>
    <property type="molecule type" value="Genomic_DNA"/>
</dbReference>
<sequence>MTTATKAPTDTTAPAAQPLIESQIETYKRDGFIIIEDVLRGDELSRAQAAFDRAQAVTRLDWEAGRAKGRGVSENGEYYASGTFHGRKYFDIYPLHLLEQDDACVEMIAHPRLFPFLSASVGEDVQTATIQVRVLEPQTAQDAQQEGGYVNWHRDHSSDEAWQFLGRPLNTKVLVYLTDVGPDDGCTACVPGSHLWEHRPDHLVYKGMGGGDSQVTKVRDQRDMPGMVAAEVKAGSAFLFNTRLWHTTLPNTGKRDRWCVLTLYCPFYQKQPGVTVEAAVALEAAGQ</sequence>
<dbReference type="PANTHER" id="PTHR20883">
    <property type="entry name" value="PHYTANOYL-COA DIOXYGENASE DOMAIN CONTAINING 1"/>
    <property type="match status" value="1"/>
</dbReference>
<organism evidence="1">
    <name type="scientific">marine metagenome</name>
    <dbReference type="NCBI Taxonomy" id="408172"/>
    <lineage>
        <taxon>unclassified sequences</taxon>
        <taxon>metagenomes</taxon>
        <taxon>ecological metagenomes</taxon>
    </lineage>
</organism>
<evidence type="ECO:0008006" key="2">
    <source>
        <dbReference type="Google" id="ProtNLM"/>
    </source>
</evidence>
<accession>A0A382MUZ7</accession>
<dbReference type="SUPFAM" id="SSF51197">
    <property type="entry name" value="Clavaminate synthase-like"/>
    <property type="match status" value="1"/>
</dbReference>
<dbReference type="PANTHER" id="PTHR20883:SF14">
    <property type="entry name" value="PHYTANOYL-COA DIOXYGENASE"/>
    <property type="match status" value="1"/>
</dbReference>
<dbReference type="Gene3D" id="2.60.120.620">
    <property type="entry name" value="q2cbj1_9rhob like domain"/>
    <property type="match status" value="1"/>
</dbReference>
<proteinExistence type="predicted"/>
<dbReference type="AlphaFoldDB" id="A0A382MUZ7"/>
<reference evidence="1" key="1">
    <citation type="submission" date="2018-05" db="EMBL/GenBank/DDBJ databases">
        <authorList>
            <person name="Lanie J.A."/>
            <person name="Ng W.-L."/>
            <person name="Kazmierczak K.M."/>
            <person name="Andrzejewski T.M."/>
            <person name="Davidsen T.M."/>
            <person name="Wayne K.J."/>
            <person name="Tettelin H."/>
            <person name="Glass J.I."/>
            <person name="Rusch D."/>
            <person name="Podicherti R."/>
            <person name="Tsui H.-C.T."/>
            <person name="Winkler M.E."/>
        </authorList>
    </citation>
    <scope>NUCLEOTIDE SEQUENCE</scope>
</reference>
<dbReference type="InterPro" id="IPR008775">
    <property type="entry name" value="Phytyl_CoA_dOase-like"/>
</dbReference>
<feature type="non-terminal residue" evidence="1">
    <location>
        <position position="287"/>
    </location>
</feature>
<protein>
    <recommendedName>
        <fullName evidence="2">Fe2OG dioxygenase domain-containing protein</fullName>
    </recommendedName>
</protein>
<evidence type="ECO:0000313" key="1">
    <source>
        <dbReference type="EMBL" id="SVC51587.1"/>
    </source>
</evidence>